<dbReference type="SMART" id="SM00960">
    <property type="entry name" value="Robl_LC7"/>
    <property type="match status" value="1"/>
</dbReference>
<dbReference type="PANTHER" id="PTHR36222">
    <property type="entry name" value="SERINE PROTEASE INHIBITOR RV3364C"/>
    <property type="match status" value="1"/>
</dbReference>
<reference evidence="2" key="1">
    <citation type="submission" date="2022-06" db="EMBL/GenBank/DDBJ databases">
        <title>Genomic Encyclopedia of Archaeal and Bacterial Type Strains, Phase II (KMG-II): from individual species to whole genera.</title>
        <authorList>
            <person name="Goeker M."/>
        </authorList>
    </citation>
    <scope>NUCLEOTIDE SEQUENCE</scope>
    <source>
        <strain evidence="2">DSM 43935</strain>
    </source>
</reference>
<dbReference type="InterPro" id="IPR053141">
    <property type="entry name" value="Mycobact_SerProt_Inhib_Rv3364c"/>
</dbReference>
<accession>A0AAE3GJP6</accession>
<sequence>MTAENTSSPANNFAWLINDFVRKVHGVSHALIMSADGFPLTASDSVSTDDAEQLAAIASGLLSLASRSAALFDKGACEQIIMRLSSGYFLFMGIGTGAGLAVLTNPDCDMKVVGYEMTQFVANAGHALTPEIRSDLRQVLTARRAQGQSGARR</sequence>
<name>A0AAE3GJP6_9PSEU</name>
<evidence type="ECO:0000259" key="1">
    <source>
        <dbReference type="SMART" id="SM00960"/>
    </source>
</evidence>
<evidence type="ECO:0000313" key="3">
    <source>
        <dbReference type="Proteomes" id="UP001206128"/>
    </source>
</evidence>
<comment type="caution">
    <text evidence="2">The sequence shown here is derived from an EMBL/GenBank/DDBJ whole genome shotgun (WGS) entry which is preliminary data.</text>
</comment>
<dbReference type="SUPFAM" id="SSF103196">
    <property type="entry name" value="Roadblock/LC7 domain"/>
    <property type="match status" value="1"/>
</dbReference>
<dbReference type="InterPro" id="IPR004942">
    <property type="entry name" value="Roadblock/LAMTOR2_dom"/>
</dbReference>
<dbReference type="Pfam" id="PF03259">
    <property type="entry name" value="Robl_LC7"/>
    <property type="match status" value="1"/>
</dbReference>
<dbReference type="Proteomes" id="UP001206128">
    <property type="component" value="Unassembled WGS sequence"/>
</dbReference>
<dbReference type="EMBL" id="JAMTCK010000014">
    <property type="protein sequence ID" value="MCP2168599.1"/>
    <property type="molecule type" value="Genomic_DNA"/>
</dbReference>
<protein>
    <recommendedName>
        <fullName evidence="1">Roadblock/LAMTOR2 domain-containing protein</fullName>
    </recommendedName>
</protein>
<organism evidence="2 3">
    <name type="scientific">Goodfellowiella coeruleoviolacea</name>
    <dbReference type="NCBI Taxonomy" id="334858"/>
    <lineage>
        <taxon>Bacteria</taxon>
        <taxon>Bacillati</taxon>
        <taxon>Actinomycetota</taxon>
        <taxon>Actinomycetes</taxon>
        <taxon>Pseudonocardiales</taxon>
        <taxon>Pseudonocardiaceae</taxon>
        <taxon>Goodfellowiella</taxon>
    </lineage>
</organism>
<dbReference type="AlphaFoldDB" id="A0AAE3GJP6"/>
<feature type="domain" description="Roadblock/LAMTOR2" evidence="1">
    <location>
        <begin position="14"/>
        <end position="104"/>
    </location>
</feature>
<dbReference type="RefSeq" id="WP_253776586.1">
    <property type="nucleotide sequence ID" value="NZ_JAMTCK010000014.1"/>
</dbReference>
<keyword evidence="3" id="KW-1185">Reference proteome</keyword>
<dbReference type="Gene3D" id="3.30.450.30">
    <property type="entry name" value="Dynein light chain 2a, cytoplasmic"/>
    <property type="match status" value="1"/>
</dbReference>
<gene>
    <name evidence="2" type="ORF">LX83_005477</name>
</gene>
<proteinExistence type="predicted"/>
<dbReference type="PANTHER" id="PTHR36222:SF1">
    <property type="entry name" value="SERINE PROTEASE INHIBITOR RV3364C"/>
    <property type="match status" value="1"/>
</dbReference>
<evidence type="ECO:0000313" key="2">
    <source>
        <dbReference type="EMBL" id="MCP2168599.1"/>
    </source>
</evidence>